<dbReference type="InterPro" id="IPR000337">
    <property type="entry name" value="GPCR_3"/>
</dbReference>
<dbReference type="Proteomes" id="UP000007755">
    <property type="component" value="Unassembled WGS sequence"/>
</dbReference>
<dbReference type="Gene3D" id="2.10.50.30">
    <property type="entry name" value="GPCR, family 3, nine cysteines domain"/>
    <property type="match status" value="1"/>
</dbReference>
<keyword evidence="9" id="KW-0807">Transducer</keyword>
<name>F4WIC9_ACREC</name>
<feature type="region of interest" description="Disordered" evidence="10">
    <location>
        <begin position="967"/>
        <end position="1119"/>
    </location>
</feature>
<feature type="compositionally biased region" description="Basic and acidic residues" evidence="10">
    <location>
        <begin position="1059"/>
        <end position="1079"/>
    </location>
</feature>
<keyword evidence="7 13" id="KW-0675">Receptor</keyword>
<evidence type="ECO:0000256" key="2">
    <source>
        <dbReference type="ARBA" id="ARBA00022475"/>
    </source>
</evidence>
<keyword evidence="3 11" id="KW-0812">Transmembrane</keyword>
<dbReference type="Gene3D" id="3.40.50.2300">
    <property type="match status" value="2"/>
</dbReference>
<evidence type="ECO:0000313" key="14">
    <source>
        <dbReference type="Proteomes" id="UP000007755"/>
    </source>
</evidence>
<feature type="transmembrane region" description="Helical" evidence="11">
    <location>
        <begin position="736"/>
        <end position="753"/>
    </location>
</feature>
<dbReference type="OrthoDB" id="425344at2759"/>
<evidence type="ECO:0000256" key="7">
    <source>
        <dbReference type="ARBA" id="ARBA00023170"/>
    </source>
</evidence>
<keyword evidence="5" id="KW-0297">G-protein coupled receptor</keyword>
<dbReference type="InterPro" id="IPR001828">
    <property type="entry name" value="ANF_lig-bd_rcpt"/>
</dbReference>
<dbReference type="EMBL" id="GL888175">
    <property type="protein sequence ID" value="EGI66060.1"/>
    <property type="molecule type" value="Genomic_DNA"/>
</dbReference>
<evidence type="ECO:0000256" key="6">
    <source>
        <dbReference type="ARBA" id="ARBA00023136"/>
    </source>
</evidence>
<dbReference type="GO" id="GO:0004930">
    <property type="term" value="F:G protein-coupled receptor activity"/>
    <property type="evidence" value="ECO:0007669"/>
    <property type="project" value="UniProtKB-KW"/>
</dbReference>
<keyword evidence="6 11" id="KW-0472">Membrane</keyword>
<dbReference type="InterPro" id="IPR038550">
    <property type="entry name" value="GPCR_3_9-Cys_sf"/>
</dbReference>
<dbReference type="PRINTS" id="PR00248">
    <property type="entry name" value="GPCRMGR"/>
</dbReference>
<evidence type="ECO:0000256" key="8">
    <source>
        <dbReference type="ARBA" id="ARBA00023180"/>
    </source>
</evidence>
<keyword evidence="8" id="KW-0325">Glycoprotein</keyword>
<dbReference type="InterPro" id="IPR017978">
    <property type="entry name" value="GPCR_3_C"/>
</dbReference>
<dbReference type="STRING" id="103372.F4WIC9"/>
<dbReference type="CDD" id="cd15934">
    <property type="entry name" value="7tmC_mGluRs_group2_3"/>
    <property type="match status" value="1"/>
</dbReference>
<keyword evidence="4 11" id="KW-1133">Transmembrane helix</keyword>
<evidence type="ECO:0000256" key="9">
    <source>
        <dbReference type="ARBA" id="ARBA00023224"/>
    </source>
</evidence>
<sequence length="1119" mass="126308">MVTEGDQVLDDTEWLAMSSKYWKASKSARGTVDFAESKTKHNASPQCVRLPVNLFIQLIYYYHISIVNNLSDLAEALGCLFKAGRLYCAFKRKRYIIEQPPSTDTLESRHRPKTLPQAMKFLANCQRPERNVGINVGKTRFHEVSPELFSICCRLIDSTTVAESSCNPLETGQTFKGGRLGYTFLAFFFYLLLAKTEGEVDSYIPSSDRNLRPRYIFDHLDAMLFPIAVLTARRDFRLLFPTANLLRKLLQATIRANRTGHFMWVGSDSWGAKVYPVRDQEFAAEGAITILPYRNALKDMSQIGLLKYILLRRYNTSFTAATNVDFDNYYLRLRPRMGDECGGQTEKNIPHKSLTDKTVNCRNIWFQEFWSQHHKCTFSVNASSDMTRCTGEENLVDYEQEGLVPFVVDAVYAMAHSVHNVIEEECVNNLGTSHYLCESLIPAPDGPRLLQHIRNISFIGELCKAAFLSKCKIVGRNLALIDPQLIDNPRQAKRNFPCTYLLVFAGVRCLVPASNYYDEGRQDTEIKFNSDGDAYGFYNIYQYQRKDEGRFDYILIGTWREELSLDINMTRWATGVGELHIPRSMCSDNCPMGHVRNFVLSNRAFSKPLNKDVKWESEPCCWSCVACREDAYVYNDTCKNCNPGYAPNSTMTGCIKLTAEVIPWTSPWALVPLIFASIGILSTLFTTVVFIRFNRTPVIMASGRELCYVLLVGILSCYGMSFVILSKPTTWNCTYLRIGLGLCLSICYSAILTKTNRISRIFNQGTKKIKRLSYTSPKSQVVIAIGDTQSLILDYVTPIYAGITAVQLIGTIVWLMIEPPDTTEIHPYPLSAVLTCRVSTFSLMMSLVYNMFLILMCTLYAFKTRKIPEDFNEAKYIGFTMYSTCIVWLAFVPIYFGTNNDYKVQIASMCMCINISASVALGCLFTPKVYLVLFQPYKNVRPGHPNTSGMQSGNRAAYSMRFAGGRSQTMQSVTSGSRSSPPMSRGGAGRPDERKHANEHRARTEAEVYVNGNDNGGDDHHSGGGGDDDDDEEERKLSTVQELPELTASPPMSLAMCQARERSQAEPRHDSDQPRDRNEVVISSISERVEARAKKEESCPNEEQILSYSDSPTFSEFSS</sequence>
<feature type="transmembrane region" description="Helical" evidence="11">
    <location>
        <begin position="837"/>
        <end position="862"/>
    </location>
</feature>
<gene>
    <name evidence="13" type="ORF">G5I_05452</name>
</gene>
<dbReference type="AlphaFoldDB" id="F4WIC9"/>
<dbReference type="GO" id="GO:0005886">
    <property type="term" value="C:plasma membrane"/>
    <property type="evidence" value="ECO:0007669"/>
    <property type="project" value="UniProtKB-SubCell"/>
</dbReference>
<dbReference type="InterPro" id="IPR017979">
    <property type="entry name" value="GPCR_3_CS"/>
</dbReference>
<evidence type="ECO:0000256" key="11">
    <source>
        <dbReference type="SAM" id="Phobius"/>
    </source>
</evidence>
<comment type="subcellular location">
    <subcellularLocation>
        <location evidence="1">Cell membrane</location>
        <topology evidence="1">Multi-pass membrane protein</topology>
    </subcellularLocation>
</comment>
<keyword evidence="14" id="KW-1185">Reference proteome</keyword>
<protein>
    <submittedName>
        <fullName evidence="13">Metabotropic glutamate receptor 2</fullName>
    </submittedName>
</protein>
<reference evidence="13" key="1">
    <citation type="submission" date="2011-02" db="EMBL/GenBank/DDBJ databases">
        <title>The genome of the leaf-cutting ant Acromyrmex echinatior suggests key adaptations to social evolution and fungus farming.</title>
        <authorList>
            <person name="Nygaard S."/>
            <person name="Zhang G."/>
        </authorList>
    </citation>
    <scope>NUCLEOTIDE SEQUENCE</scope>
</reference>
<feature type="compositionally biased region" description="Basic and acidic residues" evidence="10">
    <location>
        <begin position="990"/>
        <end position="1006"/>
    </location>
</feature>
<dbReference type="InterPro" id="IPR028082">
    <property type="entry name" value="Peripla_BP_I"/>
</dbReference>
<dbReference type="InterPro" id="IPR050726">
    <property type="entry name" value="mGluR"/>
</dbReference>
<evidence type="ECO:0000256" key="10">
    <source>
        <dbReference type="SAM" id="MobiDB-lite"/>
    </source>
</evidence>
<keyword evidence="2" id="KW-1003">Cell membrane</keyword>
<feature type="transmembrane region" description="Helical" evidence="11">
    <location>
        <begin position="902"/>
        <end position="925"/>
    </location>
</feature>
<feature type="transmembrane region" description="Helical" evidence="11">
    <location>
        <begin position="799"/>
        <end position="817"/>
    </location>
</feature>
<dbReference type="Pfam" id="PF00003">
    <property type="entry name" value="7tm_3"/>
    <property type="match status" value="1"/>
</dbReference>
<evidence type="ECO:0000256" key="1">
    <source>
        <dbReference type="ARBA" id="ARBA00004651"/>
    </source>
</evidence>
<dbReference type="PROSITE" id="PS50259">
    <property type="entry name" value="G_PROTEIN_RECEP_F3_4"/>
    <property type="match status" value="1"/>
</dbReference>
<feature type="transmembrane region" description="Helical" evidence="11">
    <location>
        <begin position="874"/>
        <end position="896"/>
    </location>
</feature>
<feature type="compositionally biased region" description="Low complexity" evidence="10">
    <location>
        <begin position="975"/>
        <end position="985"/>
    </location>
</feature>
<accession>F4WIC9</accession>
<feature type="compositionally biased region" description="Polar residues" evidence="10">
    <location>
        <begin position="1104"/>
        <end position="1119"/>
    </location>
</feature>
<feature type="domain" description="G-protein coupled receptors family 3 profile" evidence="12">
    <location>
        <begin position="668"/>
        <end position="948"/>
    </location>
</feature>
<evidence type="ECO:0000256" key="4">
    <source>
        <dbReference type="ARBA" id="ARBA00022989"/>
    </source>
</evidence>
<dbReference type="Pfam" id="PF01094">
    <property type="entry name" value="ANF_receptor"/>
    <property type="match status" value="1"/>
</dbReference>
<feature type="transmembrane region" description="Helical" evidence="11">
    <location>
        <begin position="705"/>
        <end position="724"/>
    </location>
</feature>
<dbReference type="InParanoid" id="F4WIC9"/>
<dbReference type="PROSITE" id="PS00981">
    <property type="entry name" value="G_PROTEIN_RECEP_F3_3"/>
    <property type="match status" value="1"/>
</dbReference>
<dbReference type="SUPFAM" id="SSF53822">
    <property type="entry name" value="Periplasmic binding protein-like I"/>
    <property type="match status" value="1"/>
</dbReference>
<dbReference type="eggNOG" id="KOG1056">
    <property type="taxonomic scope" value="Eukaryota"/>
</dbReference>
<evidence type="ECO:0000256" key="3">
    <source>
        <dbReference type="ARBA" id="ARBA00022692"/>
    </source>
</evidence>
<evidence type="ECO:0000259" key="12">
    <source>
        <dbReference type="PROSITE" id="PS50259"/>
    </source>
</evidence>
<dbReference type="PANTHER" id="PTHR24060">
    <property type="entry name" value="METABOTROPIC GLUTAMATE RECEPTOR"/>
    <property type="match status" value="1"/>
</dbReference>
<evidence type="ECO:0000313" key="13">
    <source>
        <dbReference type="EMBL" id="EGI66060.1"/>
    </source>
</evidence>
<organism evidence="14">
    <name type="scientific">Acromyrmex echinatior</name>
    <name type="common">Panamanian leafcutter ant</name>
    <name type="synonym">Acromyrmex octospinosus echinatior</name>
    <dbReference type="NCBI Taxonomy" id="103372"/>
    <lineage>
        <taxon>Eukaryota</taxon>
        <taxon>Metazoa</taxon>
        <taxon>Ecdysozoa</taxon>
        <taxon>Arthropoda</taxon>
        <taxon>Hexapoda</taxon>
        <taxon>Insecta</taxon>
        <taxon>Pterygota</taxon>
        <taxon>Neoptera</taxon>
        <taxon>Endopterygota</taxon>
        <taxon>Hymenoptera</taxon>
        <taxon>Apocrita</taxon>
        <taxon>Aculeata</taxon>
        <taxon>Formicoidea</taxon>
        <taxon>Formicidae</taxon>
        <taxon>Myrmicinae</taxon>
        <taxon>Acromyrmex</taxon>
    </lineage>
</organism>
<proteinExistence type="predicted"/>
<feature type="compositionally biased region" description="Basic and acidic residues" evidence="10">
    <location>
        <begin position="1087"/>
        <end position="1098"/>
    </location>
</feature>
<feature type="transmembrane region" description="Helical" evidence="11">
    <location>
        <begin position="668"/>
        <end position="693"/>
    </location>
</feature>
<evidence type="ECO:0000256" key="5">
    <source>
        <dbReference type="ARBA" id="ARBA00023040"/>
    </source>
</evidence>